<keyword evidence="3" id="KW-1185">Reference proteome</keyword>
<evidence type="ECO:0000313" key="2">
    <source>
        <dbReference type="EMBL" id="PWA11542.1"/>
    </source>
</evidence>
<accession>A0A2U1K2A2</accession>
<evidence type="ECO:0000256" key="1">
    <source>
        <dbReference type="SAM" id="Phobius"/>
    </source>
</evidence>
<protein>
    <submittedName>
        <fullName evidence="2">DUF1294 domain-containing protein</fullName>
    </submittedName>
</protein>
<evidence type="ECO:0000313" key="3">
    <source>
        <dbReference type="Proteomes" id="UP000245618"/>
    </source>
</evidence>
<feature type="transmembrane region" description="Helical" evidence="1">
    <location>
        <begin position="6"/>
        <end position="24"/>
    </location>
</feature>
<organism evidence="2 3">
    <name type="scientific">Flavobacterium laiguense</name>
    <dbReference type="NCBI Taxonomy" id="2169409"/>
    <lineage>
        <taxon>Bacteria</taxon>
        <taxon>Pseudomonadati</taxon>
        <taxon>Bacteroidota</taxon>
        <taxon>Flavobacteriia</taxon>
        <taxon>Flavobacteriales</taxon>
        <taxon>Flavobacteriaceae</taxon>
        <taxon>Flavobacterium</taxon>
    </lineage>
</organism>
<keyword evidence="1" id="KW-0472">Membrane</keyword>
<feature type="transmembrane region" description="Helical" evidence="1">
    <location>
        <begin position="66"/>
        <end position="87"/>
    </location>
</feature>
<sequence length="92" mass="10466">MTTLLYLFLLVNFIAFIVIGYDKYSAVKNKKRISEKALLTWVALGGTIGSSLAMSVFRHKTSKTSYLWKFSGIVVLQILIVFGLFYFDMLTL</sequence>
<dbReference type="Pfam" id="PF06961">
    <property type="entry name" value="DUF1294"/>
    <property type="match status" value="1"/>
</dbReference>
<dbReference type="InterPro" id="IPR010718">
    <property type="entry name" value="DUF1294"/>
</dbReference>
<name>A0A2U1K2A2_9FLAO</name>
<dbReference type="AlphaFoldDB" id="A0A2U1K2A2"/>
<proteinExistence type="predicted"/>
<comment type="caution">
    <text evidence="2">The sequence shown here is derived from an EMBL/GenBank/DDBJ whole genome shotgun (WGS) entry which is preliminary data.</text>
</comment>
<keyword evidence="1" id="KW-1133">Transmembrane helix</keyword>
<dbReference type="OrthoDB" id="1080927at2"/>
<dbReference type="EMBL" id="QCZH01000001">
    <property type="protein sequence ID" value="PWA11542.1"/>
    <property type="molecule type" value="Genomic_DNA"/>
</dbReference>
<keyword evidence="1" id="KW-0812">Transmembrane</keyword>
<reference evidence="2 3" key="1">
    <citation type="submission" date="2018-04" db="EMBL/GenBank/DDBJ databases">
        <title>Flavobacterium sp. nov., isolated from glacier ice.</title>
        <authorList>
            <person name="Liu Q."/>
            <person name="Xin Y.-H."/>
        </authorList>
    </citation>
    <scope>NUCLEOTIDE SEQUENCE [LARGE SCALE GENOMIC DNA]</scope>
    <source>
        <strain evidence="2 3">LB2P30</strain>
    </source>
</reference>
<dbReference type="RefSeq" id="WP_116759923.1">
    <property type="nucleotide sequence ID" value="NZ_QCZH01000001.1"/>
</dbReference>
<feature type="transmembrane region" description="Helical" evidence="1">
    <location>
        <begin position="36"/>
        <end position="54"/>
    </location>
</feature>
<gene>
    <name evidence="2" type="ORF">DB891_01665</name>
</gene>
<dbReference type="Proteomes" id="UP000245618">
    <property type="component" value="Unassembled WGS sequence"/>
</dbReference>